<dbReference type="RefSeq" id="WP_197529810.1">
    <property type="nucleotide sequence ID" value="NZ_CP036349.1"/>
</dbReference>
<name>A0A518K6A6_9BACT</name>
<proteinExistence type="predicted"/>
<dbReference type="KEGG" id="bmei:Spa11_15220"/>
<feature type="region of interest" description="Disordered" evidence="1">
    <location>
        <begin position="301"/>
        <end position="383"/>
    </location>
</feature>
<feature type="region of interest" description="Disordered" evidence="1">
    <location>
        <begin position="140"/>
        <end position="171"/>
    </location>
</feature>
<dbReference type="EMBL" id="CP036349">
    <property type="protein sequence ID" value="QDV73326.1"/>
    <property type="molecule type" value="Genomic_DNA"/>
</dbReference>
<organism evidence="2 3">
    <name type="scientific">Botrimarina mediterranea</name>
    <dbReference type="NCBI Taxonomy" id="2528022"/>
    <lineage>
        <taxon>Bacteria</taxon>
        <taxon>Pseudomonadati</taxon>
        <taxon>Planctomycetota</taxon>
        <taxon>Planctomycetia</taxon>
        <taxon>Pirellulales</taxon>
        <taxon>Lacipirellulaceae</taxon>
        <taxon>Botrimarina</taxon>
    </lineage>
</organism>
<evidence type="ECO:0000313" key="2">
    <source>
        <dbReference type="EMBL" id="QDV73326.1"/>
    </source>
</evidence>
<protein>
    <submittedName>
        <fullName evidence="2">Uncharacterized protein</fullName>
    </submittedName>
</protein>
<sequence>MSSWPRSAAAALALLTAGHVGAEVVLLHNGGVFEGAVERSTEAISVEGQGSLIRLRSADVAYVADSLLAAYEWKRGQMGQGGLTAIDHLELADWAIENRLWEQAARELLDARQLVPQSGRLGLLERRLDEVMRLEAQDAIAETDASTGPSEAPGGPLAEALADDPDRPKLPDGALEQFTRRIQPVLLNSCAATGCHGAEPAGGFALDVAPLRGYGDARSTERNLFASLRLIDVHRPLDSTLLTTARGPHAGVSPISGPRRDEMLERIAIWVGSIASYNAPPTPTESPAVTPATAALLPSPPASAAAALPTPPAAAQPTSAATPAAANEASEEPDWEAIVAAAEAKPPELKHGAQLKRVGPRDEFDPAVFNTRYRRPQDDEPLE</sequence>
<evidence type="ECO:0000313" key="3">
    <source>
        <dbReference type="Proteomes" id="UP000316426"/>
    </source>
</evidence>
<dbReference type="AlphaFoldDB" id="A0A518K6A6"/>
<gene>
    <name evidence="2" type="ORF">Spa11_15220</name>
</gene>
<reference evidence="2 3" key="1">
    <citation type="submission" date="2019-02" db="EMBL/GenBank/DDBJ databases">
        <title>Deep-cultivation of Planctomycetes and their phenomic and genomic characterization uncovers novel biology.</title>
        <authorList>
            <person name="Wiegand S."/>
            <person name="Jogler M."/>
            <person name="Boedeker C."/>
            <person name="Pinto D."/>
            <person name="Vollmers J."/>
            <person name="Rivas-Marin E."/>
            <person name="Kohn T."/>
            <person name="Peeters S.H."/>
            <person name="Heuer A."/>
            <person name="Rast P."/>
            <person name="Oberbeckmann S."/>
            <person name="Bunk B."/>
            <person name="Jeske O."/>
            <person name="Meyerdierks A."/>
            <person name="Storesund J.E."/>
            <person name="Kallscheuer N."/>
            <person name="Luecker S."/>
            <person name="Lage O.M."/>
            <person name="Pohl T."/>
            <person name="Merkel B.J."/>
            <person name="Hornburger P."/>
            <person name="Mueller R.-W."/>
            <person name="Bruemmer F."/>
            <person name="Labrenz M."/>
            <person name="Spormann A.M."/>
            <person name="Op den Camp H."/>
            <person name="Overmann J."/>
            <person name="Amann R."/>
            <person name="Jetten M.S.M."/>
            <person name="Mascher T."/>
            <person name="Medema M.H."/>
            <person name="Devos D.P."/>
            <person name="Kaster A.-K."/>
            <person name="Ovreas L."/>
            <person name="Rohde M."/>
            <person name="Galperin M.Y."/>
            <person name="Jogler C."/>
        </authorList>
    </citation>
    <scope>NUCLEOTIDE SEQUENCE [LARGE SCALE GENOMIC DNA]</scope>
    <source>
        <strain evidence="2 3">Spa11</strain>
    </source>
</reference>
<evidence type="ECO:0000256" key="1">
    <source>
        <dbReference type="SAM" id="MobiDB-lite"/>
    </source>
</evidence>
<accession>A0A518K6A6</accession>
<dbReference type="Proteomes" id="UP000316426">
    <property type="component" value="Chromosome"/>
</dbReference>
<feature type="compositionally biased region" description="Low complexity" evidence="1">
    <location>
        <begin position="315"/>
        <end position="328"/>
    </location>
</feature>
<keyword evidence="3" id="KW-1185">Reference proteome</keyword>